<keyword evidence="4" id="KW-1185">Reference proteome</keyword>
<organism evidence="3 4">
    <name type="scientific">Trametes pubescens</name>
    <name type="common">White-rot fungus</name>
    <dbReference type="NCBI Taxonomy" id="154538"/>
    <lineage>
        <taxon>Eukaryota</taxon>
        <taxon>Fungi</taxon>
        <taxon>Dikarya</taxon>
        <taxon>Basidiomycota</taxon>
        <taxon>Agaricomycotina</taxon>
        <taxon>Agaricomycetes</taxon>
        <taxon>Polyporales</taxon>
        <taxon>Polyporaceae</taxon>
        <taxon>Trametes</taxon>
    </lineage>
</organism>
<comment type="caution">
    <text evidence="3">The sequence shown here is derived from an EMBL/GenBank/DDBJ whole genome shotgun (WGS) entry which is preliminary data.</text>
</comment>
<protein>
    <recommendedName>
        <fullName evidence="2">Ribonuclease H1 N-terminal domain-containing protein</fullName>
    </recommendedName>
</protein>
<dbReference type="InterPro" id="IPR037056">
    <property type="entry name" value="RNase_H1_N_sf"/>
</dbReference>
<reference evidence="3 4" key="1">
    <citation type="submission" date="2016-10" db="EMBL/GenBank/DDBJ databases">
        <title>Genome sequence of the basidiomycete white-rot fungus Trametes pubescens.</title>
        <authorList>
            <person name="Makela M.R."/>
            <person name="Granchi Z."/>
            <person name="Peng M."/>
            <person name="De Vries R.P."/>
            <person name="Grigoriev I."/>
            <person name="Riley R."/>
            <person name="Hilden K."/>
        </authorList>
    </citation>
    <scope>NUCLEOTIDE SEQUENCE [LARGE SCALE GENOMIC DNA]</scope>
    <source>
        <strain evidence="3 4">FBCC735</strain>
    </source>
</reference>
<gene>
    <name evidence="3" type="ORF">TRAPUB_9633</name>
</gene>
<dbReference type="AlphaFoldDB" id="A0A1M2W221"/>
<feature type="region of interest" description="Disordered" evidence="1">
    <location>
        <begin position="95"/>
        <end position="164"/>
    </location>
</feature>
<feature type="compositionally biased region" description="Low complexity" evidence="1">
    <location>
        <begin position="135"/>
        <end position="146"/>
    </location>
</feature>
<dbReference type="OMA" id="ADAQYLW"/>
<dbReference type="OrthoDB" id="2731825at2759"/>
<feature type="compositionally biased region" description="Polar residues" evidence="1">
    <location>
        <begin position="151"/>
        <end position="161"/>
    </location>
</feature>
<feature type="domain" description="Ribonuclease H1 N-terminal" evidence="2">
    <location>
        <begin position="42"/>
        <end position="85"/>
    </location>
</feature>
<dbReference type="Proteomes" id="UP000184267">
    <property type="component" value="Unassembled WGS sequence"/>
</dbReference>
<evidence type="ECO:0000259" key="2">
    <source>
        <dbReference type="Pfam" id="PF01693"/>
    </source>
</evidence>
<feature type="compositionally biased region" description="Polar residues" evidence="1">
    <location>
        <begin position="98"/>
        <end position="108"/>
    </location>
</feature>
<proteinExistence type="predicted"/>
<accession>A0A1M2W221</accession>
<name>A0A1M2W221_TRAPU</name>
<sequence length="372" mass="40494">MKIDMLNSEVFAHIQDPDDAQEIAEALKSSRAVTRAFTHGEKLYAVRYGKETGVYGVEWDRVFPNTKGAGASQKSFSSLLEALLWMLRKSDAEERSKGNFSGLPSTRAGSPVKRTASPVKREASPVKVEDPPLPSSARGRVVRSASPLKATHSQTGPTISPSVLRGVQAESLSRSTSYPPVSVSPRGFPIIPLSSRGAATSARIPAAPQRPHSAIHFSDPTRLHGTSYGESASARFPTSSVPRFQSDIEIEETFVEDLDGLHLETARADRGESHAVTMNQLCRLVRPPTEMLAGPDALLPPLNLGPEADRWFVAHNMDGGSILRYLQVFLYVDHVSDFTRLVGQPGQGQLSTADAQYLWELLLARFEDAPLV</sequence>
<dbReference type="InterPro" id="IPR011320">
    <property type="entry name" value="RNase_H1_N"/>
</dbReference>
<evidence type="ECO:0000313" key="3">
    <source>
        <dbReference type="EMBL" id="OJT13820.1"/>
    </source>
</evidence>
<feature type="compositionally biased region" description="Basic and acidic residues" evidence="1">
    <location>
        <begin position="119"/>
        <end position="130"/>
    </location>
</feature>
<evidence type="ECO:0000313" key="4">
    <source>
        <dbReference type="Proteomes" id="UP000184267"/>
    </source>
</evidence>
<dbReference type="Gene3D" id="3.40.970.10">
    <property type="entry name" value="Ribonuclease H1, N-terminal domain"/>
    <property type="match status" value="1"/>
</dbReference>
<evidence type="ECO:0000256" key="1">
    <source>
        <dbReference type="SAM" id="MobiDB-lite"/>
    </source>
</evidence>
<dbReference type="EMBL" id="MNAD01000359">
    <property type="protein sequence ID" value="OJT13820.1"/>
    <property type="molecule type" value="Genomic_DNA"/>
</dbReference>
<dbReference type="Pfam" id="PF01693">
    <property type="entry name" value="Cauli_VI"/>
    <property type="match status" value="1"/>
</dbReference>
<dbReference type="STRING" id="154538.A0A1M2W221"/>